<accession>A0A0A9HMS0</accession>
<sequence>MLHKRIKDQYDQAVVITPAVDFKSCRHLQVDVSVMLGCASVA</sequence>
<dbReference type="AlphaFoldDB" id="A0A0A9HMS0"/>
<evidence type="ECO:0000313" key="1">
    <source>
        <dbReference type="EMBL" id="JAE38037.1"/>
    </source>
</evidence>
<reference evidence="1" key="1">
    <citation type="submission" date="2014-09" db="EMBL/GenBank/DDBJ databases">
        <authorList>
            <person name="Magalhaes I.L.F."/>
            <person name="Oliveira U."/>
            <person name="Santos F.R."/>
            <person name="Vidigal T.H.D.A."/>
            <person name="Brescovit A.D."/>
            <person name="Santos A.J."/>
        </authorList>
    </citation>
    <scope>NUCLEOTIDE SEQUENCE</scope>
    <source>
        <tissue evidence="1">Shoot tissue taken approximately 20 cm above the soil surface</tissue>
    </source>
</reference>
<name>A0A0A9HMS0_ARUDO</name>
<proteinExistence type="predicted"/>
<reference evidence="1" key="2">
    <citation type="journal article" date="2015" name="Data Brief">
        <title>Shoot transcriptome of the giant reed, Arundo donax.</title>
        <authorList>
            <person name="Barrero R.A."/>
            <person name="Guerrero F.D."/>
            <person name="Moolhuijzen P."/>
            <person name="Goolsby J.A."/>
            <person name="Tidwell J."/>
            <person name="Bellgard S.E."/>
            <person name="Bellgard M.I."/>
        </authorList>
    </citation>
    <scope>NUCLEOTIDE SEQUENCE</scope>
    <source>
        <tissue evidence="1">Shoot tissue taken approximately 20 cm above the soil surface</tissue>
    </source>
</reference>
<organism evidence="1">
    <name type="scientific">Arundo donax</name>
    <name type="common">Giant reed</name>
    <name type="synonym">Donax arundinaceus</name>
    <dbReference type="NCBI Taxonomy" id="35708"/>
    <lineage>
        <taxon>Eukaryota</taxon>
        <taxon>Viridiplantae</taxon>
        <taxon>Streptophyta</taxon>
        <taxon>Embryophyta</taxon>
        <taxon>Tracheophyta</taxon>
        <taxon>Spermatophyta</taxon>
        <taxon>Magnoliopsida</taxon>
        <taxon>Liliopsida</taxon>
        <taxon>Poales</taxon>
        <taxon>Poaceae</taxon>
        <taxon>PACMAD clade</taxon>
        <taxon>Arundinoideae</taxon>
        <taxon>Arundineae</taxon>
        <taxon>Arundo</taxon>
    </lineage>
</organism>
<dbReference type="EMBL" id="GBRH01159859">
    <property type="protein sequence ID" value="JAE38037.1"/>
    <property type="molecule type" value="Transcribed_RNA"/>
</dbReference>
<protein>
    <submittedName>
        <fullName evidence="1">Uncharacterized protein</fullName>
    </submittedName>
</protein>